<dbReference type="PANTHER" id="PTHR11705:SF143">
    <property type="entry name" value="SLL0236 PROTEIN"/>
    <property type="match status" value="1"/>
</dbReference>
<evidence type="ECO:0000313" key="18">
    <source>
        <dbReference type="Proteomes" id="UP000239494"/>
    </source>
</evidence>
<dbReference type="SMART" id="SM00631">
    <property type="entry name" value="Zn_pept"/>
    <property type="match status" value="1"/>
</dbReference>
<feature type="signal peptide" evidence="15">
    <location>
        <begin position="1"/>
        <end position="25"/>
    </location>
</feature>
<accession>A0A2T0T9U4</accession>
<evidence type="ECO:0000256" key="10">
    <source>
        <dbReference type="ARBA" id="ARBA00050859"/>
    </source>
</evidence>
<evidence type="ECO:0000256" key="1">
    <source>
        <dbReference type="ARBA" id="ARBA00001947"/>
    </source>
</evidence>
<dbReference type="GO" id="GO:0005615">
    <property type="term" value="C:extracellular space"/>
    <property type="evidence" value="ECO:0007669"/>
    <property type="project" value="TreeGrafter"/>
</dbReference>
<keyword evidence="9" id="KW-0482">Metalloprotease</keyword>
<reference evidence="17 18" key="1">
    <citation type="submission" date="2018-03" db="EMBL/GenBank/DDBJ databases">
        <title>Genomic Encyclopedia of Archaeal and Bacterial Type Strains, Phase II (KMG-II): from individual species to whole genera.</title>
        <authorList>
            <person name="Goeker M."/>
        </authorList>
    </citation>
    <scope>NUCLEOTIDE SEQUENCE [LARGE SCALE GENOMIC DNA]</scope>
    <source>
        <strain evidence="17 18">DSM 44720</strain>
    </source>
</reference>
<feature type="active site" description="Proton donor/acceptor" evidence="14">
    <location>
        <position position="380"/>
    </location>
</feature>
<dbReference type="FunFam" id="3.40.630.10:FF:000084">
    <property type="entry name" value="Carboxypeptidase B2"/>
    <property type="match status" value="1"/>
</dbReference>
<evidence type="ECO:0000256" key="11">
    <source>
        <dbReference type="ARBA" id="ARBA00055464"/>
    </source>
</evidence>
<evidence type="ECO:0000256" key="12">
    <source>
        <dbReference type="ARBA" id="ARBA00066554"/>
    </source>
</evidence>
<evidence type="ECO:0000256" key="13">
    <source>
        <dbReference type="ARBA" id="ARBA00074273"/>
    </source>
</evidence>
<evidence type="ECO:0000313" key="17">
    <source>
        <dbReference type="EMBL" id="PRY42434.1"/>
    </source>
</evidence>
<feature type="domain" description="Peptidase M14" evidence="16">
    <location>
        <begin position="113"/>
        <end position="417"/>
    </location>
</feature>
<dbReference type="PROSITE" id="PS00133">
    <property type="entry name" value="CARBOXYPEPT_ZN_2"/>
    <property type="match status" value="1"/>
</dbReference>
<dbReference type="PROSITE" id="PS00132">
    <property type="entry name" value="CARBOXYPEPT_ZN_1"/>
    <property type="match status" value="1"/>
</dbReference>
<keyword evidence="7" id="KW-0378">Hydrolase</keyword>
<comment type="function">
    <text evidence="11">Carboxypeptidase that possesses the specificities of both mammalian Cpase A and B. Thus shows broad substrate specificity, being able to cleave Cbz-Gly-Leu, Cbz-Gly-Val, Cbz-Gly-Phe, Cbz-Gly-Lys and Bz-Gly-Arg in vitro.</text>
</comment>
<dbReference type="InterPro" id="IPR057246">
    <property type="entry name" value="CARBOXYPEPT_ZN_1"/>
</dbReference>
<dbReference type="EMBL" id="PVTF01000004">
    <property type="protein sequence ID" value="PRY42434.1"/>
    <property type="molecule type" value="Genomic_DNA"/>
</dbReference>
<dbReference type="GO" id="GO:0008270">
    <property type="term" value="F:zinc ion binding"/>
    <property type="evidence" value="ECO:0007669"/>
    <property type="project" value="InterPro"/>
</dbReference>
<name>A0A2T0T9U4_9PSEU</name>
<comment type="caution">
    <text evidence="17">The sequence shown here is derived from an EMBL/GenBank/DDBJ whole genome shotgun (WGS) entry which is preliminary data.</text>
</comment>
<evidence type="ECO:0000256" key="9">
    <source>
        <dbReference type="ARBA" id="ARBA00023049"/>
    </source>
</evidence>
<keyword evidence="6 15" id="KW-0732">Signal</keyword>
<evidence type="ECO:0000256" key="4">
    <source>
        <dbReference type="ARBA" id="ARBA00022670"/>
    </source>
</evidence>
<dbReference type="Proteomes" id="UP000239494">
    <property type="component" value="Unassembled WGS sequence"/>
</dbReference>
<keyword evidence="3 17" id="KW-0121">Carboxypeptidase</keyword>
<dbReference type="GO" id="GO:0006508">
    <property type="term" value="P:proteolysis"/>
    <property type="evidence" value="ECO:0007669"/>
    <property type="project" value="UniProtKB-KW"/>
</dbReference>
<sequence length="428" mass="46670">MFAKRRGLVALASLALIATALPGSAEPTAVRGERTVYEVTAADPVSRTKVADTGVDVLGLDGDKLTVIAEKSQLRALRATGLTVKSKGDADAQLARLGTADVGTFDFPSGYTGYHNYAETTAELNQTVTDHPNLVKLSTIGNSYQGRALYAMKISNNPSVDQAKPEVLFTCNQHAREHLTVEMCLHIIQRLTDGYATNTAIKALVDSREIWVVPSVNPDGAEYDIAAGTLRGWRKNRQPNSTSTGTDTNRNWGYQWGCCGGSSGTGSSETYRGTSAFSAPETQRVRDFVNSRVVGGVQQIKSHIDWHTYSELILWPYGYTYNDTATGLNADQANAFATLGRQMAAKNGYTPQQSSDLYITDGGINDWMWATHKIWSYTFEMYPKDGSGLNGFYPRDTQIATQTTRNDTAVDLFLSYSDCVPRVIGQSC</sequence>
<evidence type="ECO:0000256" key="5">
    <source>
        <dbReference type="ARBA" id="ARBA00022723"/>
    </source>
</evidence>
<dbReference type="PROSITE" id="PS52035">
    <property type="entry name" value="PEPTIDASE_M14"/>
    <property type="match status" value="1"/>
</dbReference>
<dbReference type="SUPFAM" id="SSF53187">
    <property type="entry name" value="Zn-dependent exopeptidases"/>
    <property type="match status" value="1"/>
</dbReference>
<dbReference type="EC" id="3.4.17.18" evidence="12"/>
<keyword evidence="18" id="KW-1185">Reference proteome</keyword>
<comment type="cofactor">
    <cofactor evidence="1">
        <name>Zn(2+)</name>
        <dbReference type="ChEBI" id="CHEBI:29105"/>
    </cofactor>
</comment>
<dbReference type="RefSeq" id="WP_106188248.1">
    <property type="nucleotide sequence ID" value="NZ_PVTF01000004.1"/>
</dbReference>
<dbReference type="InterPro" id="IPR000834">
    <property type="entry name" value="Peptidase_M14"/>
</dbReference>
<dbReference type="Gene3D" id="3.40.630.10">
    <property type="entry name" value="Zn peptidases"/>
    <property type="match status" value="1"/>
</dbReference>
<dbReference type="OrthoDB" id="5240362at2"/>
<evidence type="ECO:0000256" key="15">
    <source>
        <dbReference type="SAM" id="SignalP"/>
    </source>
</evidence>
<protein>
    <recommendedName>
        <fullName evidence="13">Zinc carboxypeptidase</fullName>
        <ecNumber evidence="12">3.4.17.18</ecNumber>
    </recommendedName>
</protein>
<evidence type="ECO:0000256" key="8">
    <source>
        <dbReference type="ARBA" id="ARBA00022833"/>
    </source>
</evidence>
<gene>
    <name evidence="17" type="ORF">CLV43_104267</name>
</gene>
<keyword evidence="8" id="KW-0862">Zinc</keyword>
<dbReference type="Pfam" id="PF00246">
    <property type="entry name" value="Peptidase_M14"/>
    <property type="match status" value="1"/>
</dbReference>
<evidence type="ECO:0000256" key="6">
    <source>
        <dbReference type="ARBA" id="ARBA00022729"/>
    </source>
</evidence>
<dbReference type="CDD" id="cd03859">
    <property type="entry name" value="M14_CPT"/>
    <property type="match status" value="1"/>
</dbReference>
<evidence type="ECO:0000259" key="16">
    <source>
        <dbReference type="PROSITE" id="PS52035"/>
    </source>
</evidence>
<dbReference type="GO" id="GO:0004181">
    <property type="term" value="F:metallocarboxypeptidase activity"/>
    <property type="evidence" value="ECO:0007669"/>
    <property type="project" value="InterPro"/>
</dbReference>
<evidence type="ECO:0000256" key="7">
    <source>
        <dbReference type="ARBA" id="ARBA00022801"/>
    </source>
</evidence>
<organism evidence="17 18">
    <name type="scientific">Umezawaea tangerina</name>
    <dbReference type="NCBI Taxonomy" id="84725"/>
    <lineage>
        <taxon>Bacteria</taxon>
        <taxon>Bacillati</taxon>
        <taxon>Actinomycetota</taxon>
        <taxon>Actinomycetes</taxon>
        <taxon>Pseudonocardiales</taxon>
        <taxon>Pseudonocardiaceae</taxon>
        <taxon>Umezawaea</taxon>
    </lineage>
</organism>
<feature type="chain" id="PRO_5015696903" description="Zinc carboxypeptidase" evidence="15">
    <location>
        <begin position="26"/>
        <end position="428"/>
    </location>
</feature>
<comment type="similarity">
    <text evidence="2 14">Belongs to the peptidase M14 family.</text>
</comment>
<evidence type="ECO:0000256" key="14">
    <source>
        <dbReference type="PROSITE-ProRule" id="PRU01379"/>
    </source>
</evidence>
<dbReference type="InterPro" id="IPR057247">
    <property type="entry name" value="CARBOXYPEPT_ZN_2"/>
</dbReference>
<dbReference type="PRINTS" id="PR00765">
    <property type="entry name" value="CRBOXYPTASEA"/>
</dbReference>
<dbReference type="AlphaFoldDB" id="A0A2T0T9U4"/>
<dbReference type="PANTHER" id="PTHR11705">
    <property type="entry name" value="PROTEASE FAMILY M14 CARBOXYPEPTIDASE A,B"/>
    <property type="match status" value="1"/>
</dbReference>
<comment type="catalytic activity">
    <reaction evidence="10">
        <text>Releases a C-terminal residue, which may be hydrophobic or positively charged.</text>
        <dbReference type="EC" id="3.4.17.18"/>
    </reaction>
</comment>
<keyword evidence="5" id="KW-0479">Metal-binding</keyword>
<dbReference type="InterPro" id="IPR033810">
    <property type="entry name" value="Carboxypeptidase_T"/>
</dbReference>
<keyword evidence="4" id="KW-0645">Protease</keyword>
<proteinExistence type="inferred from homology"/>
<evidence type="ECO:0000256" key="2">
    <source>
        <dbReference type="ARBA" id="ARBA00005988"/>
    </source>
</evidence>
<evidence type="ECO:0000256" key="3">
    <source>
        <dbReference type="ARBA" id="ARBA00022645"/>
    </source>
</evidence>